<dbReference type="EMBL" id="JARBHB010000006">
    <property type="protein sequence ID" value="KAJ8880330.1"/>
    <property type="molecule type" value="Genomic_DNA"/>
</dbReference>
<feature type="region of interest" description="Disordered" evidence="1">
    <location>
        <begin position="1"/>
        <end position="35"/>
    </location>
</feature>
<evidence type="ECO:0000313" key="2">
    <source>
        <dbReference type="EMBL" id="KAJ8880330.1"/>
    </source>
</evidence>
<accession>A0ABQ9H7Y6</accession>
<keyword evidence="3" id="KW-1185">Reference proteome</keyword>
<protein>
    <submittedName>
        <fullName evidence="2">Uncharacterized protein</fullName>
    </submittedName>
</protein>
<evidence type="ECO:0000256" key="1">
    <source>
        <dbReference type="SAM" id="MobiDB-lite"/>
    </source>
</evidence>
<proteinExistence type="predicted"/>
<name>A0ABQ9H7Y6_9NEOP</name>
<organism evidence="2 3">
    <name type="scientific">Dryococelus australis</name>
    <dbReference type="NCBI Taxonomy" id="614101"/>
    <lineage>
        <taxon>Eukaryota</taxon>
        <taxon>Metazoa</taxon>
        <taxon>Ecdysozoa</taxon>
        <taxon>Arthropoda</taxon>
        <taxon>Hexapoda</taxon>
        <taxon>Insecta</taxon>
        <taxon>Pterygota</taxon>
        <taxon>Neoptera</taxon>
        <taxon>Polyneoptera</taxon>
        <taxon>Phasmatodea</taxon>
        <taxon>Verophasmatodea</taxon>
        <taxon>Anareolatae</taxon>
        <taxon>Phasmatidae</taxon>
        <taxon>Eurycanthinae</taxon>
        <taxon>Dryococelus</taxon>
    </lineage>
</organism>
<dbReference type="Proteomes" id="UP001159363">
    <property type="component" value="Chromosome 5"/>
</dbReference>
<gene>
    <name evidence="2" type="ORF">PR048_016797</name>
</gene>
<reference evidence="2 3" key="1">
    <citation type="submission" date="2023-02" db="EMBL/GenBank/DDBJ databases">
        <title>LHISI_Scaffold_Assembly.</title>
        <authorList>
            <person name="Stuart O.P."/>
            <person name="Cleave R."/>
            <person name="Magrath M.J.L."/>
            <person name="Mikheyev A.S."/>
        </authorList>
    </citation>
    <scope>NUCLEOTIDE SEQUENCE [LARGE SCALE GENOMIC DNA]</scope>
    <source>
        <strain evidence="2">Daus_M_001</strain>
        <tissue evidence="2">Leg muscle</tissue>
    </source>
</reference>
<comment type="caution">
    <text evidence="2">The sequence shown here is derived from an EMBL/GenBank/DDBJ whole genome shotgun (WGS) entry which is preliminary data.</text>
</comment>
<sequence>MRVIEVNMEQRQHEGAGETGDPRGNPPTNGIVRDNRPGTVAPCRFVIEVYSGTAQLTTYYQNAVIGVFAARRTLYNAVGHKGWAKLPRYSQDEPDAGIINASSRTAVSAGNQPTSLTGCRTLRGGQLSLLTGQVRLVWRDLPVALFRGKLTLCVLTRPFRHSALHPLSSAIIDCSENIGTQSREHTADFLQKPPTNGIIRHDSHVRTSGVTRPGIEPGSPWWEASRLTTQPPVPLRGLIVQ</sequence>
<evidence type="ECO:0000313" key="3">
    <source>
        <dbReference type="Proteomes" id="UP001159363"/>
    </source>
</evidence>